<dbReference type="KEGG" id="fme:FOMMEDRAFT_130419"/>
<dbReference type="OrthoDB" id="3333333at2759"/>
<dbReference type="OMA" id="PWITTIR"/>
<dbReference type="AlphaFoldDB" id="R7SFS8"/>
<gene>
    <name evidence="2" type="ORF">FOMMEDRAFT_130419</name>
</gene>
<accession>R7SFS8</accession>
<evidence type="ECO:0000259" key="1">
    <source>
        <dbReference type="Pfam" id="PF20415"/>
    </source>
</evidence>
<feature type="domain" description="DUF6699" evidence="1">
    <location>
        <begin position="66"/>
        <end position="184"/>
    </location>
</feature>
<dbReference type="EMBL" id="JH718014">
    <property type="protein sequence ID" value="EJC97581.1"/>
    <property type="molecule type" value="Genomic_DNA"/>
</dbReference>
<dbReference type="GeneID" id="18671609"/>
<name>R7SFS8_FOMME</name>
<dbReference type="Proteomes" id="UP000053630">
    <property type="component" value="Unassembled WGS sequence"/>
</dbReference>
<dbReference type="eggNOG" id="ENOG502RD0T">
    <property type="taxonomic scope" value="Eukaryota"/>
</dbReference>
<dbReference type="InterPro" id="IPR046522">
    <property type="entry name" value="DUF6699"/>
</dbReference>
<protein>
    <recommendedName>
        <fullName evidence="1">DUF6699 domain-containing protein</fullName>
    </recommendedName>
</protein>
<keyword evidence="3" id="KW-1185">Reference proteome</keyword>
<proteinExistence type="predicted"/>
<dbReference type="RefSeq" id="XP_007272154.1">
    <property type="nucleotide sequence ID" value="XM_007272092.1"/>
</dbReference>
<evidence type="ECO:0000313" key="3">
    <source>
        <dbReference type="Proteomes" id="UP000053630"/>
    </source>
</evidence>
<reference evidence="3" key="1">
    <citation type="journal article" date="2012" name="Science">
        <title>The Paleozoic origin of enzymatic lignin decomposition reconstructed from 31 fungal genomes.</title>
        <authorList>
            <person name="Floudas D."/>
            <person name="Binder M."/>
            <person name="Riley R."/>
            <person name="Barry K."/>
            <person name="Blanchette R.A."/>
            <person name="Henrissat B."/>
            <person name="Martinez A.T."/>
            <person name="Otillar R."/>
            <person name="Spatafora J.W."/>
            <person name="Yadav J.S."/>
            <person name="Aerts A."/>
            <person name="Benoit I."/>
            <person name="Boyd A."/>
            <person name="Carlson A."/>
            <person name="Copeland A."/>
            <person name="Coutinho P.M."/>
            <person name="de Vries R.P."/>
            <person name="Ferreira P."/>
            <person name="Findley K."/>
            <person name="Foster B."/>
            <person name="Gaskell J."/>
            <person name="Glotzer D."/>
            <person name="Gorecki P."/>
            <person name="Heitman J."/>
            <person name="Hesse C."/>
            <person name="Hori C."/>
            <person name="Igarashi K."/>
            <person name="Jurgens J.A."/>
            <person name="Kallen N."/>
            <person name="Kersten P."/>
            <person name="Kohler A."/>
            <person name="Kuees U."/>
            <person name="Kumar T.K.A."/>
            <person name="Kuo A."/>
            <person name="LaButti K."/>
            <person name="Larrondo L.F."/>
            <person name="Lindquist E."/>
            <person name="Ling A."/>
            <person name="Lombard V."/>
            <person name="Lucas S."/>
            <person name="Lundell T."/>
            <person name="Martin R."/>
            <person name="McLaughlin D.J."/>
            <person name="Morgenstern I."/>
            <person name="Morin E."/>
            <person name="Murat C."/>
            <person name="Nagy L.G."/>
            <person name="Nolan M."/>
            <person name="Ohm R.A."/>
            <person name="Patyshakuliyeva A."/>
            <person name="Rokas A."/>
            <person name="Ruiz-Duenas F.J."/>
            <person name="Sabat G."/>
            <person name="Salamov A."/>
            <person name="Samejima M."/>
            <person name="Schmutz J."/>
            <person name="Slot J.C."/>
            <person name="St John F."/>
            <person name="Stenlid J."/>
            <person name="Sun H."/>
            <person name="Sun S."/>
            <person name="Syed K."/>
            <person name="Tsang A."/>
            <person name="Wiebenga A."/>
            <person name="Young D."/>
            <person name="Pisabarro A."/>
            <person name="Eastwood D.C."/>
            <person name="Martin F."/>
            <person name="Cullen D."/>
            <person name="Grigoriev I.V."/>
            <person name="Hibbett D.S."/>
        </authorList>
    </citation>
    <scope>NUCLEOTIDE SEQUENCE [LARGE SCALE GENOMIC DNA]</scope>
    <source>
        <strain evidence="3">MF3/22</strain>
    </source>
</reference>
<organism evidence="2 3">
    <name type="scientific">Fomitiporia mediterranea (strain MF3/22)</name>
    <name type="common">Grapevine white-rot fungus</name>
    <dbReference type="NCBI Taxonomy" id="694068"/>
    <lineage>
        <taxon>Eukaryota</taxon>
        <taxon>Fungi</taxon>
        <taxon>Dikarya</taxon>
        <taxon>Basidiomycota</taxon>
        <taxon>Agaricomycotina</taxon>
        <taxon>Agaricomycetes</taxon>
        <taxon>Hymenochaetales</taxon>
        <taxon>Hymenochaetaceae</taxon>
        <taxon>Fomitiporia</taxon>
    </lineage>
</organism>
<dbReference type="Pfam" id="PF20415">
    <property type="entry name" value="DUF6699"/>
    <property type="match status" value="1"/>
</dbReference>
<evidence type="ECO:0000313" key="2">
    <source>
        <dbReference type="EMBL" id="EJC97581.1"/>
    </source>
</evidence>
<sequence>MAEMLKWKPGFGPVLKPKDLYLLEADLEIHPILAQKYDPFRLECNLMTGRCVGIKGGDRDLAFTMKDESATLPRVTELMIILRAKTAPWCTIVRNEKGVTLADVCGTLWKEYTENPLTEAEFNLLNPRDKDKVQRLALRRESDGFASGLSGMWGVGNAVGYARCRRIDCLFGKVYFDGLERDDDLAKEKLRFVAPNVFVLRVSE</sequence>